<dbReference type="Proteomes" id="UP000324748">
    <property type="component" value="Unassembled WGS sequence"/>
</dbReference>
<keyword evidence="4" id="KW-1185">Reference proteome</keyword>
<protein>
    <recommendedName>
        <fullName evidence="1">Tet-like 2OG-Fe(II) oxygenase domain-containing protein</fullName>
    </recommendedName>
</protein>
<dbReference type="OrthoDB" id="10626501at2759"/>
<proteinExistence type="predicted"/>
<dbReference type="EMBL" id="VDEP01000138">
    <property type="protein sequence ID" value="KAA1129034.1"/>
    <property type="molecule type" value="Genomic_DNA"/>
</dbReference>
<dbReference type="Pfam" id="PF20515">
    <property type="entry name" value="2OG-FeII_Oxy_6"/>
    <property type="match status" value="1"/>
</dbReference>
<evidence type="ECO:0000313" key="5">
    <source>
        <dbReference type="Proteomes" id="UP000325313"/>
    </source>
</evidence>
<accession>A0A5B0P262</accession>
<evidence type="ECO:0000313" key="4">
    <source>
        <dbReference type="Proteomes" id="UP000324748"/>
    </source>
</evidence>
<evidence type="ECO:0000313" key="3">
    <source>
        <dbReference type="EMBL" id="KAA1129034.1"/>
    </source>
</evidence>
<dbReference type="EMBL" id="VSWC01000079">
    <property type="protein sequence ID" value="KAA1094550.1"/>
    <property type="molecule type" value="Genomic_DNA"/>
</dbReference>
<name>A0A5B0P262_PUCGR</name>
<feature type="domain" description="Tet-like 2OG-Fe(II) oxygenase" evidence="1">
    <location>
        <begin position="31"/>
        <end position="221"/>
    </location>
</feature>
<gene>
    <name evidence="2" type="ORF">PGT21_024589</name>
    <name evidence="3" type="ORF">PGTUg99_025328</name>
</gene>
<comment type="caution">
    <text evidence="2">The sequence shown here is derived from an EMBL/GenBank/DDBJ whole genome shotgun (WGS) entry which is preliminary data.</text>
</comment>
<evidence type="ECO:0000259" key="1">
    <source>
        <dbReference type="Pfam" id="PF20515"/>
    </source>
</evidence>
<sequence length="221" mass="25236">MRLFQTKEIITKSKRIGGIACFTKFCDINPGLRDQFEALSQHLVEHSRYLWPNANNGNKLGGTMFNAGWRKAYTHNKIMGISAAVPKIAGHEECYLELQEEMKPMEAFLSTCFAHLSQLLYETLRIKHKDLQLPSISSSSFSKLNDFSFASHLSFTLNNFYNKPHCDNDSSTYSFGLWLPIDSRDGRLVIEDFHVKGGNFVFPDNNFGMKFKGFDVIVEMV</sequence>
<evidence type="ECO:0000313" key="2">
    <source>
        <dbReference type="EMBL" id="KAA1094550.1"/>
    </source>
</evidence>
<organism evidence="2 4">
    <name type="scientific">Puccinia graminis f. sp. tritici</name>
    <dbReference type="NCBI Taxonomy" id="56615"/>
    <lineage>
        <taxon>Eukaryota</taxon>
        <taxon>Fungi</taxon>
        <taxon>Dikarya</taxon>
        <taxon>Basidiomycota</taxon>
        <taxon>Pucciniomycotina</taxon>
        <taxon>Pucciniomycetes</taxon>
        <taxon>Pucciniales</taxon>
        <taxon>Pucciniaceae</taxon>
        <taxon>Puccinia</taxon>
    </lineage>
</organism>
<dbReference type="InterPro" id="IPR046798">
    <property type="entry name" value="2OG-FeII_Oxy_6"/>
</dbReference>
<dbReference type="AlphaFoldDB" id="A0A5B0P262"/>
<dbReference type="Proteomes" id="UP000325313">
    <property type="component" value="Unassembled WGS sequence"/>
</dbReference>
<reference evidence="4 5" key="1">
    <citation type="submission" date="2019-05" db="EMBL/GenBank/DDBJ databases">
        <title>Emergence of the Ug99 lineage of the wheat stem rust pathogen through somatic hybridization.</title>
        <authorList>
            <person name="Li F."/>
            <person name="Upadhyaya N.M."/>
            <person name="Sperschneider J."/>
            <person name="Matny O."/>
            <person name="Nguyen-Phuc H."/>
            <person name="Mago R."/>
            <person name="Raley C."/>
            <person name="Miller M.E."/>
            <person name="Silverstein K.A.T."/>
            <person name="Henningsen E."/>
            <person name="Hirsch C.D."/>
            <person name="Visser B."/>
            <person name="Pretorius Z.A."/>
            <person name="Steffenson B.J."/>
            <person name="Schwessinger B."/>
            <person name="Dodds P.N."/>
            <person name="Figueroa M."/>
        </authorList>
    </citation>
    <scope>NUCLEOTIDE SEQUENCE [LARGE SCALE GENOMIC DNA]</scope>
    <source>
        <strain evidence="2">21-0</strain>
        <strain evidence="3 5">Ug99</strain>
    </source>
</reference>